<dbReference type="Proteomes" id="UP000059188">
    <property type="component" value="Unassembled WGS sequence"/>
</dbReference>
<dbReference type="InterPro" id="IPR012337">
    <property type="entry name" value="RNaseH-like_sf"/>
</dbReference>
<keyword evidence="3" id="KW-1185">Reference proteome</keyword>
<proteinExistence type="predicted"/>
<dbReference type="SUPFAM" id="SSF53098">
    <property type="entry name" value="Ribonuclease H-like"/>
    <property type="match status" value="1"/>
</dbReference>
<sequence length="910" mass="101534">MTRTPFYSSGSRTCRQLQITHLTIPTPSLYEKREQKPTEKQVYIEVESELKASTKKQRTEAKAKAAEARARTEIAFTFDPSKLEPTAPPVRKSGRKTNPLLDQLTIYCKVTSDPTGNSRRWRCSGPGCPHLLADPRSSERVLSHAMDCKFLGQELVAAAASASAEKSLGAQLEALSLTPKDSNGQGGGSNTQPSVHSYFREEGIKQRSIQHNYYALTAICVHSLSPTIVDSFFWRRLVLQLDPKINMKSGSNMAHSLIPGEASRVCALSVKHLKQQSHLTLTCDGATTHRVQSIYTIHVTNPKTQQPHLLAGHEDSGKSHTGEHILGLMLKVFYWRLASHPAELIAAAMQIIEEIGPNRFSAVTTDNAGNTRLARELLNKKYPHIKIFCDVCHHMSNTAKDICSLEVFTDTCKKLRDVTCYFRKSSTAKHHFDMWRVLVGNAKGIVASGNTRFLTVFHAADALLPNLPGIVKLIEDGVIKIGDNDKLAWLKEPDEVWSFEDGLQLIRALLRPFARSVTCLESTAATPGDVCSFWLACLASLNDLFIDPVRCQRLKLTQGLISDIYGIVNGRFEELFDGHGRNIYFAALFLDFRYMGSKVFRRRNANPLAAKIRLPARTQASASADSACNPLNSHDTPDSDLRDTIPSYEPIGNFIGTVLIHEVNSGRAPKIFDHFEDVWAIFTEYRYQMMRYVRQVAPFDRYIHVATPQEYWTKLSRHADAAVLAYVALKLLSIVPNSMAEERTVSNFTKLNSPDRAKQKVATIVYMTQIRQHELRELNKDNPPPTAPTVRFRDLSDHVKASVGSVPTVVSQSTETDDDTSESMAEDVADTWEAEAGFDEVIERPPAGFRTRFELPGSEEIDLTDPMLLDLLSDHPIPGVPHQEAQPILPFARLGRSEVQTPLAAESFTF</sequence>
<dbReference type="EMBL" id="LN679567">
    <property type="protein sequence ID" value="CEL60401.1"/>
    <property type="molecule type" value="Genomic_DNA"/>
</dbReference>
<dbReference type="OrthoDB" id="3236755at2759"/>
<evidence type="ECO:0000313" key="3">
    <source>
        <dbReference type="Proteomes" id="UP000059188"/>
    </source>
</evidence>
<evidence type="ECO:0008006" key="4">
    <source>
        <dbReference type="Google" id="ProtNLM"/>
    </source>
</evidence>
<feature type="region of interest" description="Disordered" evidence="1">
    <location>
        <begin position="803"/>
        <end position="823"/>
    </location>
</feature>
<dbReference type="AlphaFoldDB" id="A0A0B7FQX4"/>
<evidence type="ECO:0000313" key="2">
    <source>
        <dbReference type="EMBL" id="CEL60401.1"/>
    </source>
</evidence>
<reference evidence="2 3" key="1">
    <citation type="submission" date="2014-11" db="EMBL/GenBank/DDBJ databases">
        <authorList>
            <person name="Wibberg Daniel"/>
        </authorList>
    </citation>
    <scope>NUCLEOTIDE SEQUENCE [LARGE SCALE GENOMIC DNA]</scope>
    <source>
        <strain evidence="2">Rhizoctonia solani AG1-IB 7/3/14</strain>
    </source>
</reference>
<organism evidence="2 3">
    <name type="scientific">Thanatephorus cucumeris (strain AG1-IB / isolate 7/3/14)</name>
    <name type="common">Lettuce bottom rot fungus</name>
    <name type="synonym">Rhizoctonia solani</name>
    <dbReference type="NCBI Taxonomy" id="1108050"/>
    <lineage>
        <taxon>Eukaryota</taxon>
        <taxon>Fungi</taxon>
        <taxon>Dikarya</taxon>
        <taxon>Basidiomycota</taxon>
        <taxon>Agaricomycotina</taxon>
        <taxon>Agaricomycetes</taxon>
        <taxon>Cantharellales</taxon>
        <taxon>Ceratobasidiaceae</taxon>
        <taxon>Rhizoctonia</taxon>
        <taxon>Rhizoctonia solani AG-1</taxon>
    </lineage>
</organism>
<evidence type="ECO:0000256" key="1">
    <source>
        <dbReference type="SAM" id="MobiDB-lite"/>
    </source>
</evidence>
<accession>A0A0B7FQX4</accession>
<gene>
    <name evidence="2" type="primary">mutS</name>
    <name evidence="2" type="ORF">RSOLAG1IB_12350</name>
</gene>
<protein>
    <recommendedName>
        <fullName evidence="4">DUF659 domain-containing protein</fullName>
    </recommendedName>
</protein>
<name>A0A0B7FQX4_THACB</name>
<dbReference type="STRING" id="1108050.A0A0B7FQX4"/>